<evidence type="ECO:0000313" key="4">
    <source>
        <dbReference type="EMBL" id="CAE7208096.1"/>
    </source>
</evidence>
<keyword evidence="5" id="KW-1185">Reference proteome</keyword>
<dbReference type="GO" id="GO:0016984">
    <property type="term" value="F:ribulose-bisphosphate carboxylase activity"/>
    <property type="evidence" value="ECO:0007669"/>
    <property type="project" value="InterPro"/>
</dbReference>
<dbReference type="Pfam" id="PF02788">
    <property type="entry name" value="RuBisCO_large_N"/>
    <property type="match status" value="1"/>
</dbReference>
<dbReference type="InterPro" id="IPR000685">
    <property type="entry name" value="RuBisCO_lsu_C"/>
</dbReference>
<dbReference type="SUPFAM" id="SSF54966">
    <property type="entry name" value="RuBisCO, large subunit, small (N-terminal) domain"/>
    <property type="match status" value="1"/>
</dbReference>
<dbReference type="Gene3D" id="3.30.70.150">
    <property type="entry name" value="RuBisCO large subunit, N-terminal domain"/>
    <property type="match status" value="1"/>
</dbReference>
<proteinExistence type="predicted"/>
<evidence type="ECO:0000313" key="5">
    <source>
        <dbReference type="Proteomes" id="UP000604046"/>
    </source>
</evidence>
<dbReference type="SUPFAM" id="SSF51649">
    <property type="entry name" value="RuBisCo, C-terminal domain"/>
    <property type="match status" value="1"/>
</dbReference>
<dbReference type="InterPro" id="IPR017443">
    <property type="entry name" value="RuBisCO_lsu_fd_N"/>
</dbReference>
<accession>A0A812JQ65</accession>
<dbReference type="EMBL" id="CAJNDS010000453">
    <property type="protein sequence ID" value="CAE7208096.1"/>
    <property type="molecule type" value="Genomic_DNA"/>
</dbReference>
<evidence type="ECO:0000259" key="3">
    <source>
        <dbReference type="Pfam" id="PF02788"/>
    </source>
</evidence>
<dbReference type="Gene3D" id="3.20.20.110">
    <property type="entry name" value="Ribulose bisphosphate carboxylase, large subunit, C-terminal domain"/>
    <property type="match status" value="1"/>
</dbReference>
<evidence type="ECO:0000256" key="1">
    <source>
        <dbReference type="SAM" id="MobiDB-lite"/>
    </source>
</evidence>
<organism evidence="4 5">
    <name type="scientific">Symbiodinium natans</name>
    <dbReference type="NCBI Taxonomy" id="878477"/>
    <lineage>
        <taxon>Eukaryota</taxon>
        <taxon>Sar</taxon>
        <taxon>Alveolata</taxon>
        <taxon>Dinophyceae</taxon>
        <taxon>Suessiales</taxon>
        <taxon>Symbiodiniaceae</taxon>
        <taxon>Symbiodinium</taxon>
    </lineage>
</organism>
<evidence type="ECO:0000259" key="2">
    <source>
        <dbReference type="Pfam" id="PF00016"/>
    </source>
</evidence>
<dbReference type="GO" id="GO:0015977">
    <property type="term" value="P:carbon fixation"/>
    <property type="evidence" value="ECO:0007669"/>
    <property type="project" value="InterPro"/>
</dbReference>
<feature type="domain" description="Ribulose bisphosphate carboxylase large subunit C-terminal" evidence="2">
    <location>
        <begin position="100"/>
        <end position="237"/>
    </location>
</feature>
<dbReference type="GO" id="GO:0000287">
    <property type="term" value="F:magnesium ion binding"/>
    <property type="evidence" value="ECO:0007669"/>
    <property type="project" value="InterPro"/>
</dbReference>
<gene>
    <name evidence="4" type="primary">rbcL</name>
    <name evidence="4" type="ORF">SNAT2548_LOCUS6764</name>
</gene>
<dbReference type="Pfam" id="PF00016">
    <property type="entry name" value="RuBisCO_large"/>
    <property type="match status" value="1"/>
</dbReference>
<name>A0A812JQ65_9DINO</name>
<dbReference type="OrthoDB" id="477817at2759"/>
<dbReference type="AlphaFoldDB" id="A0A812JQ65"/>
<feature type="region of interest" description="Disordered" evidence="1">
    <location>
        <begin position="306"/>
        <end position="338"/>
    </location>
</feature>
<feature type="compositionally biased region" description="Basic residues" evidence="1">
    <location>
        <begin position="311"/>
        <end position="332"/>
    </location>
</feature>
<dbReference type="InterPro" id="IPR036376">
    <property type="entry name" value="RuBisCO_lsu_C_sf"/>
</dbReference>
<dbReference type="InterPro" id="IPR036422">
    <property type="entry name" value="RuBisCO_lsu_N_sf"/>
</dbReference>
<feature type="domain" description="Ribulose bisphosphate carboxylase large subunit ferrodoxin-like N-terminal" evidence="3">
    <location>
        <begin position="2"/>
        <end position="99"/>
    </location>
</feature>
<comment type="caution">
    <text evidence="4">The sequence shown here is derived from an EMBL/GenBank/DDBJ whole genome shotgun (WGS) entry which is preliminary data.</text>
</comment>
<reference evidence="4" key="1">
    <citation type="submission" date="2021-02" db="EMBL/GenBank/DDBJ databases">
        <authorList>
            <person name="Dougan E. K."/>
            <person name="Rhodes N."/>
            <person name="Thang M."/>
            <person name="Chan C."/>
        </authorList>
    </citation>
    <scope>NUCLEOTIDE SEQUENCE</scope>
</reference>
<protein>
    <submittedName>
        <fullName evidence="4">RbcL protein</fullName>
    </submittedName>
</protein>
<dbReference type="Proteomes" id="UP000604046">
    <property type="component" value="Unassembled WGS sequence"/>
</dbReference>
<sequence length="338" mass="36444">MAYNTKPKAGYDDLATAARPAAKTSTGTSASVCTADEATKSADALVSYASPACKETKIAYPNLLVDRNVTDGQNMMCSFQPLPIGNKQGMGDVECGKIYNFYEACYAFWQGGGIVKNNEPRRNLAFCQMNECILEVLKAMPTCVKETVQGKLFSASVTNEMIDRSTYILSQFGPLSEICALLVDGYVADKAVTCAQQFSCYRQTGHGSVTSPTQQGYAAFVCTKMSTVIGASGIPTESSVQSPSFDWAKQAFAAAFVGASVAPQESGVAQSLDEEALIKKLVCNLPATRHASVVLGDAFEEGLHSPDALKASKKKRRKHRKQLMKQVRKQRSKTGVWC</sequence>